<protein>
    <submittedName>
        <fullName evidence="1">Uncharacterized protein</fullName>
    </submittedName>
</protein>
<sequence>MAKEHSEAVSKELPQVIMESTKTGELGPLTPEQYMVDNCRNVYLPGFEVTAVASMWAYEIYLWRSYVKLPKIKGQFWIEGASQASVVQVKAETRDHVSTHSLNFLFVSEAVVEPFDAKMLEVKFNAGQLNSKFFAVELMAKFITVNWVVGENGKSIPLMVYRTILLNGI</sequence>
<keyword evidence="2" id="KW-1185">Reference proteome</keyword>
<name>F6HET2_VITVI</name>
<dbReference type="EMBL" id="FN595751">
    <property type="protein sequence ID" value="CCB50694.1"/>
    <property type="molecule type" value="Genomic_DNA"/>
</dbReference>
<organism evidence="1 2">
    <name type="scientific">Vitis vinifera</name>
    <name type="common">Grape</name>
    <dbReference type="NCBI Taxonomy" id="29760"/>
    <lineage>
        <taxon>Eukaryota</taxon>
        <taxon>Viridiplantae</taxon>
        <taxon>Streptophyta</taxon>
        <taxon>Embryophyta</taxon>
        <taxon>Tracheophyta</taxon>
        <taxon>Spermatophyta</taxon>
        <taxon>Magnoliopsida</taxon>
        <taxon>eudicotyledons</taxon>
        <taxon>Gunneridae</taxon>
        <taxon>Pentapetalae</taxon>
        <taxon>rosids</taxon>
        <taxon>Vitales</taxon>
        <taxon>Vitaceae</taxon>
        <taxon>Viteae</taxon>
        <taxon>Vitis</taxon>
    </lineage>
</organism>
<accession>F6HET2</accession>
<dbReference type="HOGENOM" id="CLU_1581327_0_0_1"/>
<reference evidence="2" key="1">
    <citation type="journal article" date="2007" name="Nature">
        <title>The grapevine genome sequence suggests ancestral hexaploidization in major angiosperm phyla.</title>
        <authorList>
            <consortium name="The French-Italian Public Consortium for Grapevine Genome Characterization."/>
            <person name="Jaillon O."/>
            <person name="Aury J.-M."/>
            <person name="Noel B."/>
            <person name="Policriti A."/>
            <person name="Clepet C."/>
            <person name="Casagrande A."/>
            <person name="Choisne N."/>
            <person name="Aubourg S."/>
            <person name="Vitulo N."/>
            <person name="Jubin C."/>
            <person name="Vezzi A."/>
            <person name="Legeai F."/>
            <person name="Hugueney P."/>
            <person name="Dasilva C."/>
            <person name="Horner D."/>
            <person name="Mica E."/>
            <person name="Jublot D."/>
            <person name="Poulain J."/>
            <person name="Bruyere C."/>
            <person name="Billault A."/>
            <person name="Segurens B."/>
            <person name="Gouyvenoux M."/>
            <person name="Ugarte E."/>
            <person name="Cattonaro F."/>
            <person name="Anthouard V."/>
            <person name="Vico V."/>
            <person name="Del Fabbro C."/>
            <person name="Alaux M."/>
            <person name="Di Gaspero G."/>
            <person name="Dumas V."/>
            <person name="Felice N."/>
            <person name="Paillard S."/>
            <person name="Juman I."/>
            <person name="Moroldo M."/>
            <person name="Scalabrin S."/>
            <person name="Canaguier A."/>
            <person name="Le Clainche I."/>
            <person name="Malacrida G."/>
            <person name="Durand E."/>
            <person name="Pesole G."/>
            <person name="Laucou V."/>
            <person name="Chatelet P."/>
            <person name="Merdinoglu D."/>
            <person name="Delledonne M."/>
            <person name="Pezzotti M."/>
            <person name="Lecharny A."/>
            <person name="Scarpelli C."/>
            <person name="Artiguenave F."/>
            <person name="Pe M.E."/>
            <person name="Valle G."/>
            <person name="Morgante M."/>
            <person name="Caboche M."/>
            <person name="Adam-Blondon A.-F."/>
            <person name="Weissenbach J."/>
            <person name="Quetier F."/>
            <person name="Wincker P."/>
        </authorList>
    </citation>
    <scope>NUCLEOTIDE SEQUENCE [LARGE SCALE GENOMIC DNA]</scope>
    <source>
        <strain evidence="2">cv. Pinot noir / PN40024</strain>
    </source>
</reference>
<proteinExistence type="predicted"/>
<dbReference type="Proteomes" id="UP000009183">
    <property type="component" value="Chromosome 19"/>
</dbReference>
<dbReference type="AlphaFoldDB" id="F6HET2"/>
<evidence type="ECO:0000313" key="2">
    <source>
        <dbReference type="Proteomes" id="UP000009183"/>
    </source>
</evidence>
<dbReference type="PaxDb" id="29760-VIT_19s0090g01140.t01"/>
<dbReference type="InParanoid" id="F6HET2"/>
<gene>
    <name evidence="1" type="ordered locus">VIT_19s0090g01140</name>
</gene>
<dbReference type="ExpressionAtlas" id="F6HET2">
    <property type="expression patterns" value="baseline"/>
</dbReference>
<evidence type="ECO:0000313" key="1">
    <source>
        <dbReference type="EMBL" id="CCB50694.1"/>
    </source>
</evidence>